<evidence type="ECO:0000256" key="2">
    <source>
        <dbReference type="SAM" id="SignalP"/>
    </source>
</evidence>
<proteinExistence type="predicted"/>
<keyword evidence="1" id="KW-0812">Transmembrane</keyword>
<comment type="caution">
    <text evidence="3">The sequence shown here is derived from an EMBL/GenBank/DDBJ whole genome shotgun (WGS) entry which is preliminary data.</text>
</comment>
<organism evidence="3 4">
    <name type="scientific">Prevotella pectinovora</name>
    <dbReference type="NCBI Taxonomy" id="1602169"/>
    <lineage>
        <taxon>Bacteria</taxon>
        <taxon>Pseudomonadati</taxon>
        <taxon>Bacteroidota</taxon>
        <taxon>Bacteroidia</taxon>
        <taxon>Bacteroidales</taxon>
        <taxon>Prevotellaceae</taxon>
        <taxon>Prevotella</taxon>
    </lineage>
</organism>
<keyword evidence="2" id="KW-0732">Signal</keyword>
<keyword evidence="4" id="KW-1185">Reference proteome</keyword>
<keyword evidence="1" id="KW-1133">Transmembrane helix</keyword>
<dbReference type="STRING" id="1602171.ST44_13230"/>
<gene>
    <name evidence="3" type="ORF">ST44_13230</name>
</gene>
<dbReference type="EMBL" id="JXQK01000093">
    <property type="protein sequence ID" value="KIP59610.1"/>
    <property type="molecule type" value="Genomic_DNA"/>
</dbReference>
<dbReference type="OrthoDB" id="1072249at2"/>
<dbReference type="Pfam" id="PF13572">
    <property type="entry name" value="DUF4134"/>
    <property type="match status" value="1"/>
</dbReference>
<feature type="chain" id="PRO_5002211539" evidence="2">
    <location>
        <begin position="34"/>
        <end position="91"/>
    </location>
</feature>
<protein>
    <submittedName>
        <fullName evidence="3">Conjugal transfer protein TraE</fullName>
    </submittedName>
</protein>
<feature type="transmembrane region" description="Helical" evidence="1">
    <location>
        <begin position="57"/>
        <end position="83"/>
    </location>
</feature>
<sequence length="91" mass="9633">MKKIKMFAKNVFKPNRMKMAALMLLCGTVATFAQNSAGDYTAGTNALSTVTEEIAKYIPYVVKLCYAIAGVVAVVGAISVYIAMSASVMVA</sequence>
<dbReference type="Proteomes" id="UP000032046">
    <property type="component" value="Unassembled WGS sequence"/>
</dbReference>
<accession>A0A0D0H9U0</accession>
<evidence type="ECO:0000256" key="1">
    <source>
        <dbReference type="SAM" id="Phobius"/>
    </source>
</evidence>
<reference evidence="3 4" key="1">
    <citation type="submission" date="2015-01" db="EMBL/GenBank/DDBJ databases">
        <title>Comparative genomics of non-oral Prevotella species.</title>
        <authorList>
            <person name="Accetto T."/>
            <person name="Nograsek B."/>
            <person name="Avgustin G."/>
        </authorList>
    </citation>
    <scope>NUCLEOTIDE SEQUENCE [LARGE SCALE GENOMIC DNA]</scope>
    <source>
        <strain evidence="3 4">P5-119</strain>
    </source>
</reference>
<evidence type="ECO:0000313" key="3">
    <source>
        <dbReference type="EMBL" id="KIP59610.1"/>
    </source>
</evidence>
<keyword evidence="1" id="KW-0472">Membrane</keyword>
<evidence type="ECO:0000313" key="4">
    <source>
        <dbReference type="Proteomes" id="UP000032046"/>
    </source>
</evidence>
<dbReference type="InterPro" id="IPR025408">
    <property type="entry name" value="DUF4134"/>
</dbReference>
<name>A0A0D0H9U0_9BACT</name>
<dbReference type="AlphaFoldDB" id="A0A0D0H9U0"/>
<feature type="signal peptide" evidence="2">
    <location>
        <begin position="1"/>
        <end position="33"/>
    </location>
</feature>